<evidence type="ECO:0000259" key="3">
    <source>
        <dbReference type="Pfam" id="PF04376"/>
    </source>
</evidence>
<gene>
    <name evidence="5" type="ORF">EXM22_15090</name>
</gene>
<dbReference type="EC" id="2.3.2.8" evidence="5"/>
<dbReference type="InterPro" id="IPR007471">
    <property type="entry name" value="N-end_Aminoacyl_Trfase_N"/>
</dbReference>
<dbReference type="InterPro" id="IPR016181">
    <property type="entry name" value="Acyl_CoA_acyltransferase"/>
</dbReference>
<dbReference type="Pfam" id="PF04377">
    <property type="entry name" value="ATE_C"/>
    <property type="match status" value="1"/>
</dbReference>
<proteinExistence type="predicted"/>
<name>A0A5C1QQJ6_9SPIO</name>
<reference evidence="5 6" key="1">
    <citation type="submission" date="2019-02" db="EMBL/GenBank/DDBJ databases">
        <title>Complete Genome Sequence and Methylome Analysis of free living Spirochaetas.</title>
        <authorList>
            <person name="Fomenkov A."/>
            <person name="Dubinina G."/>
            <person name="Leshcheva N."/>
            <person name="Mikheeva N."/>
            <person name="Grabovich M."/>
            <person name="Vincze T."/>
            <person name="Roberts R.J."/>
        </authorList>
    </citation>
    <scope>NUCLEOTIDE SEQUENCE [LARGE SCALE GENOMIC DNA]</scope>
    <source>
        <strain evidence="5 6">K2</strain>
    </source>
</reference>
<evidence type="ECO:0000259" key="4">
    <source>
        <dbReference type="Pfam" id="PF04377"/>
    </source>
</evidence>
<sequence>MRILAQPRLSQHEPCPYLADEMFQQEYFVGTELDRSEFQSYLDQRWRRFGIVFFRPVCPSCRKCRPIRVLARSFLPTKSQKRVLNKNRDTKVIFSPLNFKEEFFRIYEKHSLQKFGQESSREEFIRNFYNPGVPSFQSEYYIDGVPAGFGILDVSSNGLSSVYFCYDPDFSEYSLGSFSVIEEIKQTVSLDLEYYYLGYYIEEAPRMAYKGRFHPHEILVDGVWTPSEMLKKSVGTTQEVNIEQEQ</sequence>
<dbReference type="Pfam" id="PF04376">
    <property type="entry name" value="ATE_N"/>
    <property type="match status" value="1"/>
</dbReference>
<keyword evidence="1 5" id="KW-0808">Transferase</keyword>
<evidence type="ECO:0000256" key="1">
    <source>
        <dbReference type="ARBA" id="ARBA00022679"/>
    </source>
</evidence>
<feature type="domain" description="N-end aminoacyl transferase N-terminal" evidence="3">
    <location>
        <begin position="14"/>
        <end position="82"/>
    </location>
</feature>
<dbReference type="InterPro" id="IPR030700">
    <property type="entry name" value="N-end_Aminoacyl_Trfase"/>
</dbReference>
<accession>A0A5C1QQJ6</accession>
<dbReference type="PANTHER" id="PTHR21367:SF1">
    <property type="entry name" value="ARGINYL-TRNA--PROTEIN TRANSFERASE 1"/>
    <property type="match status" value="1"/>
</dbReference>
<organism evidence="5 6">
    <name type="scientific">Oceanispirochaeta crateris</name>
    <dbReference type="NCBI Taxonomy" id="2518645"/>
    <lineage>
        <taxon>Bacteria</taxon>
        <taxon>Pseudomonadati</taxon>
        <taxon>Spirochaetota</taxon>
        <taxon>Spirochaetia</taxon>
        <taxon>Spirochaetales</taxon>
        <taxon>Spirochaetaceae</taxon>
        <taxon>Oceanispirochaeta</taxon>
    </lineage>
</organism>
<dbReference type="RefSeq" id="WP_149487315.1">
    <property type="nucleotide sequence ID" value="NZ_CP036150.1"/>
</dbReference>
<evidence type="ECO:0000313" key="6">
    <source>
        <dbReference type="Proteomes" id="UP000324209"/>
    </source>
</evidence>
<keyword evidence="6" id="KW-1185">Reference proteome</keyword>
<dbReference type="NCBIfam" id="NF002346">
    <property type="entry name" value="PRK01305.2-3"/>
    <property type="match status" value="1"/>
</dbReference>
<dbReference type="KEGG" id="ock:EXM22_15090"/>
<dbReference type="GO" id="GO:0005737">
    <property type="term" value="C:cytoplasm"/>
    <property type="evidence" value="ECO:0007669"/>
    <property type="project" value="TreeGrafter"/>
</dbReference>
<evidence type="ECO:0000313" key="5">
    <source>
        <dbReference type="EMBL" id="QEN09240.1"/>
    </source>
</evidence>
<dbReference type="EMBL" id="CP036150">
    <property type="protein sequence ID" value="QEN09240.1"/>
    <property type="molecule type" value="Genomic_DNA"/>
</dbReference>
<dbReference type="GO" id="GO:0004057">
    <property type="term" value="F:arginyl-tRNA--protein transferase activity"/>
    <property type="evidence" value="ECO:0007669"/>
    <property type="project" value="UniProtKB-EC"/>
</dbReference>
<evidence type="ECO:0000256" key="2">
    <source>
        <dbReference type="ARBA" id="ARBA00023315"/>
    </source>
</evidence>
<protein>
    <submittedName>
        <fullName evidence="5">Arginyltransferase</fullName>
        <ecNumber evidence="5">2.3.2.8</ecNumber>
    </submittedName>
</protein>
<keyword evidence="2 5" id="KW-0012">Acyltransferase</keyword>
<dbReference type="OrthoDB" id="9782022at2"/>
<dbReference type="AlphaFoldDB" id="A0A5C1QQJ6"/>
<dbReference type="SUPFAM" id="SSF55729">
    <property type="entry name" value="Acyl-CoA N-acyltransferases (Nat)"/>
    <property type="match status" value="1"/>
</dbReference>
<dbReference type="PANTHER" id="PTHR21367">
    <property type="entry name" value="ARGININE-TRNA-PROTEIN TRANSFERASE 1"/>
    <property type="match status" value="1"/>
</dbReference>
<dbReference type="Proteomes" id="UP000324209">
    <property type="component" value="Chromosome"/>
</dbReference>
<dbReference type="InterPro" id="IPR007472">
    <property type="entry name" value="N-end_Aminoacyl_Trfase_C"/>
</dbReference>
<feature type="domain" description="N-end rule aminoacyl transferase C-terminal" evidence="4">
    <location>
        <begin position="103"/>
        <end position="219"/>
    </location>
</feature>